<protein>
    <submittedName>
        <fullName evidence="2">(2Fe-2S)-binding protein</fullName>
    </submittedName>
</protein>
<name>A0A8T8I4K4_9PSEU</name>
<gene>
    <name evidence="2" type="ORF">J7S33_13840</name>
</gene>
<feature type="domain" description="Ferric siderophore reductase C-terminal" evidence="1">
    <location>
        <begin position="254"/>
        <end position="274"/>
    </location>
</feature>
<dbReference type="EMBL" id="CP072788">
    <property type="protein sequence ID" value="QTR05561.1"/>
    <property type="molecule type" value="Genomic_DNA"/>
</dbReference>
<dbReference type="Pfam" id="PF11575">
    <property type="entry name" value="FhuF_C"/>
    <property type="match status" value="1"/>
</dbReference>
<reference evidence="2" key="1">
    <citation type="submission" date="2021-04" db="EMBL/GenBank/DDBJ databases">
        <title>Saccharothrix algeriensis WGS.</title>
        <authorList>
            <person name="Stuskova K."/>
            <person name="Hakalova E."/>
            <person name="Tebbal A.B."/>
            <person name="Eichmeier A."/>
        </authorList>
    </citation>
    <scope>NUCLEOTIDE SEQUENCE</scope>
    <source>
        <strain evidence="2">NRRL B-24137</strain>
    </source>
</reference>
<evidence type="ECO:0000313" key="3">
    <source>
        <dbReference type="Proteomes" id="UP000671828"/>
    </source>
</evidence>
<dbReference type="Proteomes" id="UP000671828">
    <property type="component" value="Chromosome"/>
</dbReference>
<evidence type="ECO:0000313" key="2">
    <source>
        <dbReference type="EMBL" id="QTR05561.1"/>
    </source>
</evidence>
<proteinExistence type="predicted"/>
<organism evidence="2 3">
    <name type="scientific">Saccharothrix algeriensis</name>
    <dbReference type="NCBI Taxonomy" id="173560"/>
    <lineage>
        <taxon>Bacteria</taxon>
        <taxon>Bacillati</taxon>
        <taxon>Actinomycetota</taxon>
        <taxon>Actinomycetes</taxon>
        <taxon>Pseudonocardiales</taxon>
        <taxon>Pseudonocardiaceae</taxon>
        <taxon>Saccharothrix</taxon>
    </lineage>
</organism>
<sequence>MTVPAKAPARDAHAPLAGSLSQANSLTQWCEIRYGLPTTPPVAGAAPGTGWLTSAALLAAPAGFDAWRAALADWLRAEHGDAPERTTGGYVLGWYLGAVGRRGGALFHQSRRVPSLRPRDVAIRVAERGRPHVVGLALLSGGFACLPDDPAADHPAATPVADEQALAALLRARFADHAARFAAVFGPTVRLGRRQLWAAATDALDSAAWTAGRLGGDEAAGVADSALLLPARLDPFTSASTLRADAGGGWTRRRESCCFHFALPGAEVCPTCPRVSGKRAGAAS</sequence>
<dbReference type="GO" id="GO:0051537">
    <property type="term" value="F:2 iron, 2 sulfur cluster binding"/>
    <property type="evidence" value="ECO:0007669"/>
    <property type="project" value="InterPro"/>
</dbReference>
<dbReference type="AlphaFoldDB" id="A0A8T8I4K4"/>
<evidence type="ECO:0000259" key="1">
    <source>
        <dbReference type="Pfam" id="PF11575"/>
    </source>
</evidence>
<dbReference type="InterPro" id="IPR024726">
    <property type="entry name" value="FhuF_C"/>
</dbReference>
<accession>A0A8T8I4K4</accession>